<protein>
    <submittedName>
        <fullName evidence="1">Uncharacterized protein</fullName>
    </submittedName>
</protein>
<geneLocation type="mitochondrion" evidence="1"/>
<sequence length="55" mass="6271">MDENQNKNVTPLKLLATALLVIGSVPKTRSFWAYESNELDILISHPEGRALAWRY</sequence>
<keyword evidence="1" id="KW-0496">Mitochondrion</keyword>
<reference evidence="1" key="1">
    <citation type="submission" date="2017-03" db="EMBL/GenBank/DDBJ databases">
        <title>The mitochondrial genome of the carnivorous plant Utricularia reniformis (Lentibulariaceae): structure, comparative analysis and evolutionary landmarks.</title>
        <authorList>
            <person name="Silva S.R."/>
            <person name="Alvarenga D.O."/>
            <person name="Michael T.P."/>
            <person name="Miranda V.F.O."/>
            <person name="Varani A.M."/>
        </authorList>
    </citation>
    <scope>NUCLEOTIDE SEQUENCE</scope>
</reference>
<proteinExistence type="predicted"/>
<evidence type="ECO:0000313" key="1">
    <source>
        <dbReference type="EMBL" id="ART30684.1"/>
    </source>
</evidence>
<dbReference type="EMBL" id="KY774314">
    <property type="protein sequence ID" value="ART30684.1"/>
    <property type="molecule type" value="Genomic_DNA"/>
</dbReference>
<gene>
    <name evidence="1" type="ORF">AEK19_MT0420</name>
</gene>
<dbReference type="AlphaFoldDB" id="A0A1Y0AZX1"/>
<accession>A0A1Y0AZX1</accession>
<organism evidence="1">
    <name type="scientific">Utricularia reniformis</name>
    <dbReference type="NCBI Taxonomy" id="192314"/>
    <lineage>
        <taxon>Eukaryota</taxon>
        <taxon>Viridiplantae</taxon>
        <taxon>Streptophyta</taxon>
        <taxon>Embryophyta</taxon>
        <taxon>Tracheophyta</taxon>
        <taxon>Spermatophyta</taxon>
        <taxon>Magnoliopsida</taxon>
        <taxon>eudicotyledons</taxon>
        <taxon>Gunneridae</taxon>
        <taxon>Pentapetalae</taxon>
        <taxon>asterids</taxon>
        <taxon>lamiids</taxon>
        <taxon>Lamiales</taxon>
        <taxon>Lentibulariaceae</taxon>
        <taxon>Utricularia</taxon>
    </lineage>
</organism>
<name>A0A1Y0AZX1_9LAMI</name>